<dbReference type="PANTHER" id="PTHR40135">
    <property type="entry name" value="MITOCHONDRIAL PHOSPHATE CARRIER PROTEIN"/>
    <property type="match status" value="1"/>
</dbReference>
<gene>
    <name evidence="1" type="ORF">Plec18167_005569</name>
</gene>
<keyword evidence="2" id="KW-1185">Reference proteome</keyword>
<sequence>MPLFARVITLTNFVIASSALGFQIFVLEPWHQTLDDQFQALKTEHIAMLKRHGDELSAIRSQIETLKEKEAKRGKWF</sequence>
<name>A0ABR3XI41_9EURO</name>
<proteinExistence type="predicted"/>
<reference evidence="1 2" key="1">
    <citation type="journal article" date="2024" name="IMA Fungus">
        <title>IMA Genome - F19 : A genome assembly and annotation guide to empower mycologists, including annotated draft genome sequences of Ceratocystis pirilliformis, Diaporthe australafricana, Fusarium ophioides, Paecilomyces lecythidis, and Sporothrix stenoceras.</title>
        <authorList>
            <person name="Aylward J."/>
            <person name="Wilson A.M."/>
            <person name="Visagie C.M."/>
            <person name="Spraker J."/>
            <person name="Barnes I."/>
            <person name="Buitendag C."/>
            <person name="Ceriani C."/>
            <person name="Del Mar Angel L."/>
            <person name="du Plessis D."/>
            <person name="Fuchs T."/>
            <person name="Gasser K."/>
            <person name="Kramer D."/>
            <person name="Li W."/>
            <person name="Munsamy K."/>
            <person name="Piso A."/>
            <person name="Price J.L."/>
            <person name="Sonnekus B."/>
            <person name="Thomas C."/>
            <person name="van der Nest A."/>
            <person name="van Dijk A."/>
            <person name="van Heerden A."/>
            <person name="van Vuuren N."/>
            <person name="Yilmaz N."/>
            <person name="Duong T.A."/>
            <person name="van der Merwe N.A."/>
            <person name="Wingfield M.J."/>
            <person name="Wingfield B.D."/>
        </authorList>
    </citation>
    <scope>NUCLEOTIDE SEQUENCE [LARGE SCALE GENOMIC DNA]</scope>
    <source>
        <strain evidence="1 2">CMW 18167</strain>
    </source>
</reference>
<accession>A0ABR3XI41</accession>
<protein>
    <submittedName>
        <fullName evidence="1">Uncharacterized protein</fullName>
    </submittedName>
</protein>
<evidence type="ECO:0000313" key="2">
    <source>
        <dbReference type="Proteomes" id="UP001583193"/>
    </source>
</evidence>
<comment type="caution">
    <text evidence="1">The sequence shown here is derived from an EMBL/GenBank/DDBJ whole genome shotgun (WGS) entry which is preliminary data.</text>
</comment>
<dbReference type="EMBL" id="JAVDPF010000017">
    <property type="protein sequence ID" value="KAL1875633.1"/>
    <property type="molecule type" value="Genomic_DNA"/>
</dbReference>
<organism evidence="1 2">
    <name type="scientific">Paecilomyces lecythidis</name>
    <dbReference type="NCBI Taxonomy" id="3004212"/>
    <lineage>
        <taxon>Eukaryota</taxon>
        <taxon>Fungi</taxon>
        <taxon>Dikarya</taxon>
        <taxon>Ascomycota</taxon>
        <taxon>Pezizomycotina</taxon>
        <taxon>Eurotiomycetes</taxon>
        <taxon>Eurotiomycetidae</taxon>
        <taxon>Eurotiales</taxon>
        <taxon>Thermoascaceae</taxon>
        <taxon>Paecilomyces</taxon>
    </lineage>
</organism>
<evidence type="ECO:0000313" key="1">
    <source>
        <dbReference type="EMBL" id="KAL1875633.1"/>
    </source>
</evidence>
<dbReference type="Proteomes" id="UP001583193">
    <property type="component" value="Unassembled WGS sequence"/>
</dbReference>
<dbReference type="PANTHER" id="PTHR40135:SF1">
    <property type="entry name" value="MITOCHONDRIAL PHOSPHATE CARRIER PROTEIN"/>
    <property type="match status" value="1"/>
</dbReference>